<dbReference type="Proteomes" id="UP000517067">
    <property type="component" value="Unassembled WGS sequence"/>
</dbReference>
<evidence type="ECO:0000313" key="3">
    <source>
        <dbReference type="EMBL" id="NYQ38471.1"/>
    </source>
</evidence>
<dbReference type="PATRIC" id="fig|562.12907.peg.142"/>
<keyword evidence="1" id="KW-0675">Receptor</keyword>
<evidence type="ECO:0000313" key="2">
    <source>
        <dbReference type="EMBL" id="NYP84972.1"/>
    </source>
</evidence>
<name>A0A0A3UJZ7_ECOLX</name>
<evidence type="ECO:0000313" key="5">
    <source>
        <dbReference type="Proteomes" id="UP000517067"/>
    </source>
</evidence>
<dbReference type="AlphaFoldDB" id="A0A0A3UJZ7"/>
<organism evidence="1 4">
    <name type="scientific">Escherichia coli</name>
    <dbReference type="NCBI Taxonomy" id="562"/>
    <lineage>
        <taxon>Bacteria</taxon>
        <taxon>Pseudomonadati</taxon>
        <taxon>Pseudomonadota</taxon>
        <taxon>Gammaproteobacteria</taxon>
        <taxon>Enterobacterales</taxon>
        <taxon>Enterobacteriaceae</taxon>
        <taxon>Escherichia</taxon>
    </lineage>
</organism>
<comment type="caution">
    <text evidence="1">The sequence shown here is derived from an EMBL/GenBank/DDBJ whole genome shotgun (WGS) entry which is preliminary data.</text>
</comment>
<dbReference type="EMBL" id="JABUPU010000007">
    <property type="protein sequence ID" value="NYP84972.1"/>
    <property type="molecule type" value="Genomic_DNA"/>
</dbReference>
<reference evidence="1 4" key="1">
    <citation type="submission" date="2015-07" db="EMBL/GenBank/DDBJ databases">
        <title>Genome sequences of 64 non-O157:H7 Shiga toxin-producing Escherichia coli strains.</title>
        <authorList>
            <person name="Gonzalez-Escalona N."/>
            <person name="Toro M."/>
            <person name="Timme R."/>
            <person name="Payne J."/>
        </authorList>
    </citation>
    <scope>NUCLEOTIDE SEQUENCE [LARGE SCALE GENOMIC DNA]</scope>
    <source>
        <strain evidence="1 4">CFSAN026843</strain>
    </source>
</reference>
<dbReference type="RefSeq" id="WP_001024673.1">
    <property type="nucleotide sequence ID" value="NZ_BFGY01000050.1"/>
</dbReference>
<accession>A0A0A3UJZ7</accession>
<proteinExistence type="predicted"/>
<sequence length="87" mass="9724">MNINLIYRHPCELEIESLLGREEPYPDTFTPADCATERLTRARTGLVHVMNEIIPSVGGEQATVINSWLQKVTSLIDISLIDVESAK</sequence>
<gene>
    <name evidence="3" type="ORF">G4A38_07560</name>
    <name evidence="2" type="ORF">G4A47_06950</name>
    <name evidence="1" type="ORF">WR15_15895</name>
</gene>
<protein>
    <submittedName>
        <fullName evidence="1">Nicotinic acetylcholine receptor subunit beta</fullName>
    </submittedName>
</protein>
<dbReference type="Proteomes" id="UP000540485">
    <property type="component" value="Unassembled WGS sequence"/>
</dbReference>
<evidence type="ECO:0000313" key="1">
    <source>
        <dbReference type="EMBL" id="KNF67624.1"/>
    </source>
</evidence>
<dbReference type="Proteomes" id="UP000037564">
    <property type="component" value="Unassembled WGS sequence"/>
</dbReference>
<reference evidence="2 5" key="2">
    <citation type="journal article" date="2020" name="J. Appl. Microbiol.">
        <title>Genetic characterization of Shigatoxigenic and enteropathogenic Escherichia coli O80:H2 from diarrheic and septicemic calves and relatedness to human Shigatoxigenic E. coli O80:H2.</title>
        <authorList>
            <person name="Habets A."/>
            <person name="Crombe F."/>
            <person name="Nakamura K."/>
            <person name="Guerin V."/>
            <person name="De Rauw K."/>
            <person name="Pierard D."/>
            <person name="Saulmont M."/>
            <person name="Hayashi T."/>
            <person name="Mainil J.G."/>
            <person name="Thiry D."/>
        </authorList>
    </citation>
    <scope>NUCLEOTIDE SEQUENCE [LARGE SCALE GENOMIC DNA]</scope>
    <source>
        <strain evidence="3">EH3306</strain>
        <strain evidence="2 5">EH3307</strain>
    </source>
</reference>
<dbReference type="EMBL" id="JABUPJ010000006">
    <property type="protein sequence ID" value="NYQ38471.1"/>
    <property type="molecule type" value="Genomic_DNA"/>
</dbReference>
<dbReference type="EMBL" id="LGZN01000036">
    <property type="protein sequence ID" value="KNF67624.1"/>
    <property type="molecule type" value="Genomic_DNA"/>
</dbReference>
<evidence type="ECO:0000313" key="4">
    <source>
        <dbReference type="Proteomes" id="UP000037564"/>
    </source>
</evidence>